<name>A0ABX7MCV5_9RHOO</name>
<dbReference type="InterPro" id="IPR010653">
    <property type="entry name" value="NlpB/DapX"/>
</dbReference>
<keyword evidence="2" id="KW-1185">Reference proteome</keyword>
<gene>
    <name evidence="1" type="primary">bamC</name>
    <name evidence="1" type="ORF">JY500_08285</name>
</gene>
<sequence>MFKLQSVAPVCLLVVLGACTFSTKDVGKVDYKAGAQQRATPLDVPPDLTKPGRDDRYAVEGESAAATLSEYQAGRKPSAGGMAVASGPEVVPDVAKMTIGRAGSERWLTVPLAPAQLYPKIKTFWLQNGYALVVDSPEVGILETDWLENRTKIKQDIVRDTVGKFLDGMYSSPEKDRFRTRIEPGAQPGSTDVFISHRGLEEVLTGGVEKDSSVWTWRKPDPGMEAEMLRRLMLSLGASEDRAKELMAGSPATDKARFERAADGGAALILAGSIDDAWRQVGLALDRNGLLVEDRDRDIGLFDVRVAGAKVEQKQESGWLDKLAFWRSAPAEPVVSPAAQLKAGAAYRIFVKGDDKRSLVRVLDKDGNIDKGEEASKILKLLYEQLK</sequence>
<dbReference type="Gene3D" id="3.30.310.170">
    <property type="entry name" value="Outer membrane protein assembly factor BamC"/>
    <property type="match status" value="1"/>
</dbReference>
<dbReference type="InterPro" id="IPR042268">
    <property type="entry name" value="BamC_C"/>
</dbReference>
<evidence type="ECO:0000313" key="2">
    <source>
        <dbReference type="Proteomes" id="UP000663570"/>
    </source>
</evidence>
<organism evidence="1 2">
    <name type="scientific">Niveibacterium microcysteis</name>
    <dbReference type="NCBI Taxonomy" id="2811415"/>
    <lineage>
        <taxon>Bacteria</taxon>
        <taxon>Pseudomonadati</taxon>
        <taxon>Pseudomonadota</taxon>
        <taxon>Betaproteobacteria</taxon>
        <taxon>Rhodocyclales</taxon>
        <taxon>Rhodocyclaceae</taxon>
        <taxon>Niveibacterium</taxon>
    </lineage>
</organism>
<dbReference type="Proteomes" id="UP000663570">
    <property type="component" value="Chromosome"/>
</dbReference>
<proteinExistence type="predicted"/>
<dbReference type="RefSeq" id="WP_206255975.1">
    <property type="nucleotide sequence ID" value="NZ_CP071060.1"/>
</dbReference>
<dbReference type="Pfam" id="PF06804">
    <property type="entry name" value="Lipoprotein_18"/>
    <property type="match status" value="1"/>
</dbReference>
<evidence type="ECO:0000313" key="1">
    <source>
        <dbReference type="EMBL" id="QSI78589.1"/>
    </source>
</evidence>
<protein>
    <submittedName>
        <fullName evidence="1">Outer membrane protein assembly factor BamC</fullName>
    </submittedName>
</protein>
<dbReference type="EMBL" id="CP071060">
    <property type="protein sequence ID" value="QSI78589.1"/>
    <property type="molecule type" value="Genomic_DNA"/>
</dbReference>
<dbReference type="PROSITE" id="PS51257">
    <property type="entry name" value="PROKAR_LIPOPROTEIN"/>
    <property type="match status" value="1"/>
</dbReference>
<reference evidence="1 2" key="1">
    <citation type="submission" date="2021-02" db="EMBL/GenBank/DDBJ databases">
        <title>Niveibacterium changnyeongensis HC41.</title>
        <authorList>
            <person name="Kang M."/>
        </authorList>
    </citation>
    <scope>NUCLEOTIDE SEQUENCE [LARGE SCALE GENOMIC DNA]</scope>
    <source>
        <strain evidence="1 2">HC41</strain>
    </source>
</reference>
<accession>A0ABX7MCV5</accession>